<accession>A0A1I8FLZ9</accession>
<dbReference type="InterPro" id="IPR057991">
    <property type="entry name" value="TPR_TAF2_C"/>
</dbReference>
<keyword evidence="2" id="KW-1185">Reference proteome</keyword>
<reference evidence="3" key="1">
    <citation type="submission" date="2016-11" db="UniProtKB">
        <authorList>
            <consortium name="WormBaseParasite"/>
        </authorList>
    </citation>
    <scope>IDENTIFICATION</scope>
</reference>
<sequence>MEAVVNHIKCAKDAAALAWLLDSTVCNPAEEASRFVTRLRRFCAGKRGQLDTPELVERLWRLLNTELSADCRLRCLALPASTTCCTAGTGPSAPRCRRTSWCSTCAKAAQKIAQRAPTPTPAPADTDDDNANFGLTGAGVGLGSSGDEADVDDDLDIGWRMTTTAIDEADFVWPPRLQLPGCRLPLHPPAPAVAAAAAAATPALDEEMLDDGDRDAAEDDEDEDIRLQLGQTCLTAELLTRSIYWCAVAVLLV</sequence>
<dbReference type="Pfam" id="PF25577">
    <property type="entry name" value="TPR_TAF2_C"/>
    <property type="match status" value="1"/>
</dbReference>
<feature type="domain" description="Transcription initiation factor TFIID subunit 2 TPR repeats" evidence="1">
    <location>
        <begin position="1"/>
        <end position="75"/>
    </location>
</feature>
<protein>
    <recommendedName>
        <fullName evidence="1">Transcription initiation factor TFIID subunit 2 TPR repeats domain-containing protein</fullName>
    </recommendedName>
</protein>
<evidence type="ECO:0000313" key="3">
    <source>
        <dbReference type="WBParaSite" id="maker-unitig_39344-snap-gene-0.1-mRNA-1"/>
    </source>
</evidence>
<name>A0A1I8FLZ9_9PLAT</name>
<dbReference type="Proteomes" id="UP000095280">
    <property type="component" value="Unplaced"/>
</dbReference>
<evidence type="ECO:0000259" key="1">
    <source>
        <dbReference type="Pfam" id="PF25577"/>
    </source>
</evidence>
<proteinExistence type="predicted"/>
<dbReference type="WBParaSite" id="maker-unitig_39344-snap-gene-0.1-mRNA-1">
    <property type="protein sequence ID" value="maker-unitig_39344-snap-gene-0.1-mRNA-1"/>
    <property type="gene ID" value="maker-unitig_39344-snap-gene-0.1"/>
</dbReference>
<organism evidence="2 3">
    <name type="scientific">Macrostomum lignano</name>
    <dbReference type="NCBI Taxonomy" id="282301"/>
    <lineage>
        <taxon>Eukaryota</taxon>
        <taxon>Metazoa</taxon>
        <taxon>Spiralia</taxon>
        <taxon>Lophotrochozoa</taxon>
        <taxon>Platyhelminthes</taxon>
        <taxon>Rhabditophora</taxon>
        <taxon>Macrostomorpha</taxon>
        <taxon>Macrostomida</taxon>
        <taxon>Macrostomidae</taxon>
        <taxon>Macrostomum</taxon>
    </lineage>
</organism>
<evidence type="ECO:0000313" key="2">
    <source>
        <dbReference type="Proteomes" id="UP000095280"/>
    </source>
</evidence>
<dbReference type="AlphaFoldDB" id="A0A1I8FLZ9"/>